<dbReference type="Proteomes" id="UP000887159">
    <property type="component" value="Unassembled WGS sequence"/>
</dbReference>
<dbReference type="EMBL" id="BMAU01021365">
    <property type="protein sequence ID" value="GFY23656.1"/>
    <property type="molecule type" value="Genomic_DNA"/>
</dbReference>
<evidence type="ECO:0000313" key="1">
    <source>
        <dbReference type="EMBL" id="GFY23656.1"/>
    </source>
</evidence>
<organism evidence="1 2">
    <name type="scientific">Trichonephila clavipes</name>
    <name type="common">Golden silk orbweaver</name>
    <name type="synonym">Nephila clavipes</name>
    <dbReference type="NCBI Taxonomy" id="2585209"/>
    <lineage>
        <taxon>Eukaryota</taxon>
        <taxon>Metazoa</taxon>
        <taxon>Ecdysozoa</taxon>
        <taxon>Arthropoda</taxon>
        <taxon>Chelicerata</taxon>
        <taxon>Arachnida</taxon>
        <taxon>Araneae</taxon>
        <taxon>Araneomorphae</taxon>
        <taxon>Entelegynae</taxon>
        <taxon>Araneoidea</taxon>
        <taxon>Nephilidae</taxon>
        <taxon>Trichonephila</taxon>
    </lineage>
</organism>
<name>A0A8X7B8V6_TRICX</name>
<sequence length="43" mass="4640">AGSTGIGEGTTFVMARFKIPVEVFTLTTLTRPSLPEILQEYAP</sequence>
<gene>
    <name evidence="1" type="ORF">TNCV_2788891</name>
</gene>
<feature type="non-terminal residue" evidence="1">
    <location>
        <position position="1"/>
    </location>
</feature>
<protein>
    <submittedName>
        <fullName evidence="1">Uncharacterized protein</fullName>
    </submittedName>
</protein>
<accession>A0A8X7B8V6</accession>
<comment type="caution">
    <text evidence="1">The sequence shown here is derived from an EMBL/GenBank/DDBJ whole genome shotgun (WGS) entry which is preliminary data.</text>
</comment>
<dbReference type="AlphaFoldDB" id="A0A8X7B8V6"/>
<keyword evidence="2" id="KW-1185">Reference proteome</keyword>
<evidence type="ECO:0000313" key="2">
    <source>
        <dbReference type="Proteomes" id="UP000887159"/>
    </source>
</evidence>
<proteinExistence type="predicted"/>
<reference evidence="1" key="1">
    <citation type="submission" date="2020-08" db="EMBL/GenBank/DDBJ databases">
        <title>Multicomponent nature underlies the extraordinary mechanical properties of spider dragline silk.</title>
        <authorList>
            <person name="Kono N."/>
            <person name="Nakamura H."/>
            <person name="Mori M."/>
            <person name="Yoshida Y."/>
            <person name="Ohtoshi R."/>
            <person name="Malay A.D."/>
            <person name="Moran D.A.P."/>
            <person name="Tomita M."/>
            <person name="Numata K."/>
            <person name="Arakawa K."/>
        </authorList>
    </citation>
    <scope>NUCLEOTIDE SEQUENCE</scope>
</reference>